<evidence type="ECO:0000313" key="2">
    <source>
        <dbReference type="EMBL" id="SVB53941.1"/>
    </source>
</evidence>
<gene>
    <name evidence="2" type="ORF">METZ01_LOCUS206795</name>
</gene>
<protein>
    <submittedName>
        <fullName evidence="2">Uncharacterized protein</fullName>
    </submittedName>
</protein>
<sequence>MKKSETVKAHNPSLTFRGWVYFRIGWANYFAFLFAATTTLVTTYFLLIQDVQLIKEIFPTFTHYIVTAILVGVPFLITIGYIHFQRSQAFKAESDVRVESNPHHRRILFNTELLLEIVFRLNNLLLKKLNNEKLTEKEFNGIYMIQEKIQDYKQHRTISDSKLKGLFGVTILSDIDKINMKNSELT</sequence>
<organism evidence="2">
    <name type="scientific">marine metagenome</name>
    <dbReference type="NCBI Taxonomy" id="408172"/>
    <lineage>
        <taxon>unclassified sequences</taxon>
        <taxon>metagenomes</taxon>
        <taxon>ecological metagenomes</taxon>
    </lineage>
</organism>
<evidence type="ECO:0000256" key="1">
    <source>
        <dbReference type="SAM" id="Phobius"/>
    </source>
</evidence>
<dbReference type="AlphaFoldDB" id="A0A382EVF9"/>
<keyword evidence="1" id="KW-0472">Membrane</keyword>
<reference evidence="2" key="1">
    <citation type="submission" date="2018-05" db="EMBL/GenBank/DDBJ databases">
        <authorList>
            <person name="Lanie J.A."/>
            <person name="Ng W.-L."/>
            <person name="Kazmierczak K.M."/>
            <person name="Andrzejewski T.M."/>
            <person name="Davidsen T.M."/>
            <person name="Wayne K.J."/>
            <person name="Tettelin H."/>
            <person name="Glass J.I."/>
            <person name="Rusch D."/>
            <person name="Podicherti R."/>
            <person name="Tsui H.-C.T."/>
            <person name="Winkler M.E."/>
        </authorList>
    </citation>
    <scope>NUCLEOTIDE SEQUENCE</scope>
</reference>
<name>A0A382EVF9_9ZZZZ</name>
<accession>A0A382EVF9</accession>
<dbReference type="EMBL" id="UINC01046216">
    <property type="protein sequence ID" value="SVB53941.1"/>
    <property type="molecule type" value="Genomic_DNA"/>
</dbReference>
<proteinExistence type="predicted"/>
<keyword evidence="1" id="KW-1133">Transmembrane helix</keyword>
<feature type="transmembrane region" description="Helical" evidence="1">
    <location>
        <begin position="61"/>
        <end position="84"/>
    </location>
</feature>
<feature type="transmembrane region" description="Helical" evidence="1">
    <location>
        <begin position="26"/>
        <end position="49"/>
    </location>
</feature>
<keyword evidence="1" id="KW-0812">Transmembrane</keyword>